<evidence type="ECO:0000313" key="3">
    <source>
        <dbReference type="EMBL" id="KAK3576644.1"/>
    </source>
</evidence>
<dbReference type="PANTHER" id="PTHR11496:SF83">
    <property type="entry name" value="HYDROXYACID-OXOACID TRANSHYDROGENASE, MITOCHONDRIAL"/>
    <property type="match status" value="1"/>
</dbReference>
<reference evidence="3" key="2">
    <citation type="journal article" date="2021" name="Genome Biol. Evol.">
        <title>Developing a high-quality reference genome for a parasitic bivalve with doubly uniparental inheritance (Bivalvia: Unionida).</title>
        <authorList>
            <person name="Smith C.H."/>
        </authorList>
    </citation>
    <scope>NUCLEOTIDE SEQUENCE</scope>
    <source>
        <strain evidence="3">CHS0354</strain>
        <tissue evidence="3">Mantle</tissue>
    </source>
</reference>
<dbReference type="Gene3D" id="3.40.50.1970">
    <property type="match status" value="1"/>
</dbReference>
<proteinExistence type="predicted"/>
<keyword evidence="4" id="KW-1185">Reference proteome</keyword>
<reference evidence="3" key="1">
    <citation type="journal article" date="2021" name="Genome Biol. Evol.">
        <title>A High-Quality Reference Genome for a Parasitic Bivalve with Doubly Uniparental Inheritance (Bivalvia: Unionida).</title>
        <authorList>
            <person name="Smith C.H."/>
        </authorList>
    </citation>
    <scope>NUCLEOTIDE SEQUENCE</scope>
    <source>
        <strain evidence="3">CHS0354</strain>
    </source>
</reference>
<dbReference type="Proteomes" id="UP001195483">
    <property type="component" value="Unassembled WGS sequence"/>
</dbReference>
<dbReference type="AlphaFoldDB" id="A0AAE0VFV6"/>
<dbReference type="InterPro" id="IPR039697">
    <property type="entry name" value="Alcohol_dehydrogenase_Fe"/>
</dbReference>
<dbReference type="PANTHER" id="PTHR11496">
    <property type="entry name" value="ALCOHOL DEHYDROGENASE"/>
    <property type="match status" value="1"/>
</dbReference>
<dbReference type="EMBL" id="JAEAOA010001402">
    <property type="protein sequence ID" value="KAK3576644.1"/>
    <property type="molecule type" value="Genomic_DNA"/>
</dbReference>
<dbReference type="Pfam" id="PF00465">
    <property type="entry name" value="Fe-ADH"/>
    <property type="match status" value="1"/>
</dbReference>
<feature type="domain" description="Alcohol dehydrogenase iron-type/glycerol dehydrogenase GldA" evidence="2">
    <location>
        <begin position="36"/>
        <end position="130"/>
    </location>
</feature>
<dbReference type="InterPro" id="IPR001670">
    <property type="entry name" value="ADH_Fe/GldA"/>
</dbReference>
<name>A0AAE0VFV6_9BIVA</name>
<evidence type="ECO:0000259" key="2">
    <source>
        <dbReference type="Pfam" id="PF00465"/>
    </source>
</evidence>
<organism evidence="3 4">
    <name type="scientific">Potamilus streckersoni</name>
    <dbReference type="NCBI Taxonomy" id="2493646"/>
    <lineage>
        <taxon>Eukaryota</taxon>
        <taxon>Metazoa</taxon>
        <taxon>Spiralia</taxon>
        <taxon>Lophotrochozoa</taxon>
        <taxon>Mollusca</taxon>
        <taxon>Bivalvia</taxon>
        <taxon>Autobranchia</taxon>
        <taxon>Heteroconchia</taxon>
        <taxon>Palaeoheterodonta</taxon>
        <taxon>Unionida</taxon>
        <taxon>Unionoidea</taxon>
        <taxon>Unionidae</taxon>
        <taxon>Ambleminae</taxon>
        <taxon>Lampsilini</taxon>
        <taxon>Potamilus</taxon>
    </lineage>
</organism>
<evidence type="ECO:0000256" key="1">
    <source>
        <dbReference type="ARBA" id="ARBA00023002"/>
    </source>
</evidence>
<evidence type="ECO:0000313" key="4">
    <source>
        <dbReference type="Proteomes" id="UP001195483"/>
    </source>
</evidence>
<gene>
    <name evidence="3" type="ORF">CHS0354_023162</name>
</gene>
<reference evidence="3" key="3">
    <citation type="submission" date="2023-05" db="EMBL/GenBank/DDBJ databases">
        <authorList>
            <person name="Smith C.H."/>
        </authorList>
    </citation>
    <scope>NUCLEOTIDE SEQUENCE</scope>
    <source>
        <strain evidence="3">CHS0354</strain>
        <tissue evidence="3">Mantle</tissue>
    </source>
</reference>
<dbReference type="GO" id="GO:0005739">
    <property type="term" value="C:mitochondrion"/>
    <property type="evidence" value="ECO:0007669"/>
    <property type="project" value="TreeGrafter"/>
</dbReference>
<sequence length="186" mass="20500">MAASLLYKIMPSVLWKHQYGYCLQMLNMGEELHEKLVSFKEAIDFAKEEGFDCFVAVGGGSVIDTCKAANLYSSNPDANLLDYVNVPIGKGMPVTHAQRPLIAVTTTPGTGSETTGTAVFDYLPMKAKTGTHAIESYTAIPFKKRGPRPEDPILRPTYQGSNPISDIWSLYALRITSKYLKSRTDK</sequence>
<dbReference type="GO" id="GO:0004022">
    <property type="term" value="F:alcohol dehydrogenase (NAD+) activity"/>
    <property type="evidence" value="ECO:0007669"/>
    <property type="project" value="TreeGrafter"/>
</dbReference>
<accession>A0AAE0VFV6</accession>
<keyword evidence="1" id="KW-0560">Oxidoreductase</keyword>
<protein>
    <recommendedName>
        <fullName evidence="2">Alcohol dehydrogenase iron-type/glycerol dehydrogenase GldA domain-containing protein</fullName>
    </recommendedName>
</protein>
<dbReference type="SUPFAM" id="SSF56796">
    <property type="entry name" value="Dehydroquinate synthase-like"/>
    <property type="match status" value="1"/>
</dbReference>
<comment type="caution">
    <text evidence="3">The sequence shown here is derived from an EMBL/GenBank/DDBJ whole genome shotgun (WGS) entry which is preliminary data.</text>
</comment>
<dbReference type="GO" id="GO:0046872">
    <property type="term" value="F:metal ion binding"/>
    <property type="evidence" value="ECO:0007669"/>
    <property type="project" value="InterPro"/>
</dbReference>